<keyword evidence="2" id="KW-0004">4Fe-4S</keyword>
<comment type="caution">
    <text evidence="8">The sequence shown here is derived from an EMBL/GenBank/DDBJ whole genome shotgun (WGS) entry which is preliminary data.</text>
</comment>
<evidence type="ECO:0000256" key="3">
    <source>
        <dbReference type="ARBA" id="ARBA00022723"/>
    </source>
</evidence>
<evidence type="ECO:0000313" key="9">
    <source>
        <dbReference type="Proteomes" id="UP000630660"/>
    </source>
</evidence>
<dbReference type="EMBL" id="WJKJ01000165">
    <property type="protein sequence ID" value="MBD3364584.1"/>
    <property type="molecule type" value="Genomic_DNA"/>
</dbReference>
<comment type="cofactor">
    <cofactor evidence="1">
        <name>[4Fe-4S] cluster</name>
        <dbReference type="ChEBI" id="CHEBI:49883"/>
    </cofactor>
</comment>
<dbReference type="InterPro" id="IPR017900">
    <property type="entry name" value="4Fe4S_Fe_S_CS"/>
</dbReference>
<dbReference type="Gene3D" id="3.30.70.20">
    <property type="match status" value="1"/>
</dbReference>
<reference evidence="8" key="1">
    <citation type="submission" date="2019-11" db="EMBL/GenBank/DDBJ databases">
        <title>Microbial mats filling the niche in hypersaline microbial mats.</title>
        <authorList>
            <person name="Wong H.L."/>
            <person name="Macleod F.I."/>
            <person name="White R.A. III"/>
            <person name="Burns B.P."/>
        </authorList>
    </citation>
    <scope>NUCLEOTIDE SEQUENCE</scope>
    <source>
        <strain evidence="8">Bin_327</strain>
    </source>
</reference>
<dbReference type="SUPFAM" id="SSF54862">
    <property type="entry name" value="4Fe-4S ferredoxins"/>
    <property type="match status" value="1"/>
</dbReference>
<dbReference type="AlphaFoldDB" id="A0A9D5K9F3"/>
<name>A0A9D5K9F3_UNCW3</name>
<protein>
    <submittedName>
        <fullName evidence="8">4Fe-4S dicluster domain-containing protein</fullName>
    </submittedName>
</protein>
<sequence length="94" mass="10813">MSDEIKWKKESDMPLMAMSMGRMTVNKTGSWRNLRPVIEKEKCIKCGICWKFCPDVSIRLDEEDYPVVDLEFCKGCGICAVECPKDAITMIKEE</sequence>
<keyword evidence="5" id="KW-0408">Iron</keyword>
<dbReference type="PROSITE" id="PS51379">
    <property type="entry name" value="4FE4S_FER_2"/>
    <property type="match status" value="2"/>
</dbReference>
<evidence type="ECO:0000256" key="1">
    <source>
        <dbReference type="ARBA" id="ARBA00001966"/>
    </source>
</evidence>
<feature type="domain" description="4Fe-4S ferredoxin-type" evidence="7">
    <location>
        <begin position="34"/>
        <end position="63"/>
    </location>
</feature>
<dbReference type="PANTHER" id="PTHR43724">
    <property type="entry name" value="PYRUVATE SYNTHASE SUBUNIT PORD"/>
    <property type="match status" value="1"/>
</dbReference>
<evidence type="ECO:0000256" key="2">
    <source>
        <dbReference type="ARBA" id="ARBA00022485"/>
    </source>
</evidence>
<dbReference type="GO" id="GO:0046872">
    <property type="term" value="F:metal ion binding"/>
    <property type="evidence" value="ECO:0007669"/>
    <property type="project" value="UniProtKB-KW"/>
</dbReference>
<dbReference type="NCBIfam" id="TIGR02179">
    <property type="entry name" value="PorD_KorD"/>
    <property type="match status" value="1"/>
</dbReference>
<dbReference type="Pfam" id="PF14697">
    <property type="entry name" value="Fer4_21"/>
    <property type="match status" value="1"/>
</dbReference>
<dbReference type="GO" id="GO:0016625">
    <property type="term" value="F:oxidoreductase activity, acting on the aldehyde or oxo group of donors, iron-sulfur protein as acceptor"/>
    <property type="evidence" value="ECO:0007669"/>
    <property type="project" value="InterPro"/>
</dbReference>
<keyword evidence="4" id="KW-0677">Repeat</keyword>
<dbReference type="GO" id="GO:0051539">
    <property type="term" value="F:4 iron, 4 sulfur cluster binding"/>
    <property type="evidence" value="ECO:0007669"/>
    <property type="project" value="UniProtKB-KW"/>
</dbReference>
<gene>
    <name evidence="8" type="ORF">GF359_05155</name>
</gene>
<dbReference type="PANTHER" id="PTHR43724:SF1">
    <property type="entry name" value="PYRUVATE SYNTHASE SUBUNIT PORD"/>
    <property type="match status" value="1"/>
</dbReference>
<feature type="domain" description="4Fe-4S ferredoxin-type" evidence="7">
    <location>
        <begin position="64"/>
        <end position="93"/>
    </location>
</feature>
<evidence type="ECO:0000256" key="4">
    <source>
        <dbReference type="ARBA" id="ARBA00022737"/>
    </source>
</evidence>
<evidence type="ECO:0000256" key="6">
    <source>
        <dbReference type="ARBA" id="ARBA00023014"/>
    </source>
</evidence>
<dbReference type="PROSITE" id="PS00198">
    <property type="entry name" value="4FE4S_FER_1"/>
    <property type="match status" value="1"/>
</dbReference>
<keyword evidence="3" id="KW-0479">Metal-binding</keyword>
<evidence type="ECO:0000259" key="7">
    <source>
        <dbReference type="PROSITE" id="PS51379"/>
    </source>
</evidence>
<dbReference type="InterPro" id="IPR017896">
    <property type="entry name" value="4Fe4S_Fe-S-bd"/>
</dbReference>
<keyword evidence="6" id="KW-0411">Iron-sulfur</keyword>
<evidence type="ECO:0000313" key="8">
    <source>
        <dbReference type="EMBL" id="MBD3364584.1"/>
    </source>
</evidence>
<evidence type="ECO:0000256" key="5">
    <source>
        <dbReference type="ARBA" id="ARBA00023004"/>
    </source>
</evidence>
<dbReference type="Proteomes" id="UP000630660">
    <property type="component" value="Unassembled WGS sequence"/>
</dbReference>
<dbReference type="InterPro" id="IPR011898">
    <property type="entry name" value="PorD_KorD"/>
</dbReference>
<accession>A0A9D5K9F3</accession>
<proteinExistence type="predicted"/>
<organism evidence="8 9">
    <name type="scientific">candidate division WOR-3 bacterium</name>
    <dbReference type="NCBI Taxonomy" id="2052148"/>
    <lineage>
        <taxon>Bacteria</taxon>
        <taxon>Bacteria division WOR-3</taxon>
    </lineage>
</organism>